<dbReference type="PANTHER" id="PTHR34825:SF1">
    <property type="entry name" value="AAA-ATPASE-LIKE DOMAIN-CONTAINING PROTEIN"/>
    <property type="match status" value="1"/>
</dbReference>
<sequence length="823" mass="91880">MTLRLNVLIIDDVGEPLCNVFPVNLVPDNHVEVLIDEARLRAQDQSLHSRLDPLSVTIWRLQPTLPAASHHDMAQKIKGLRLDRNVPPGVDSPAVQLVTVSKVSTHFSESGLPDDHVHVLLQLPALSESTTDLAFQKKRSLARLHDSETVYRVLSENEETSAGLPPAYGGFNNLTMIPNIIATDKTKYIELLDAKASYHYVFLRPQAWGKSTFLQTLEAYYDKRNEPYLNNIFGDLYIGKHPTPYRNTLLVLHFSFSMLSVDDFNEFKERFHSHLNVVLNGFLVDNGAFLAPIPEGIIDPANGSKSLQAVLDLVEKRGQKLFVGIDDHDEPITSILLDDPKRGLRLHADVESFFMTQFYTIINSAAGKAVSKLWITGVMPVFGTSFSELNAITLISHLTEFNGICGLTEAEVSTITKEYLSVFPLEAVETVELELNNRCGGYRFCGGNKDGVSTEIEVLYNPQLVFALLQGLEARTLPRELPRGMVIRAVPAVMKFMPGEAQRPLFINTFLSAMSGSLDADVSNVFGSNNDIEVRSVKGMITTILYYCGLVTWTLDGVHFKIPNAMVAKQVYESFRFATRRKQLGLKQVEQAFQEAYTGLLAEDTGLLVDILQRYNKYLPILEVGSLDRATLRSGIESFWDVLEEPSQSIPDVRLLVNLAATEENGRFDFVDMVIPGKLVVPCVTFRTLTLEELYAGEHVADGAPSDDSLGELRFKLEQESEEELLGRRVGYWNSDSHKWCHKRVADVKAEAFEQIQTLLKVMKEGPCTATCPGLDDVRVECKNEGCARLLGYVVVSLGGTGILGWLVDEMQTKWSFERVGER</sequence>
<name>A0A2A9NDI4_9AGAR</name>
<proteinExistence type="predicted"/>
<reference evidence="2 3" key="1">
    <citation type="submission" date="2014-02" db="EMBL/GenBank/DDBJ databases">
        <title>Transposable element dynamics among asymbiotic and ectomycorrhizal Amanita fungi.</title>
        <authorList>
            <consortium name="DOE Joint Genome Institute"/>
            <person name="Hess J."/>
            <person name="Skrede I."/>
            <person name="Wolfe B."/>
            <person name="LaButti K."/>
            <person name="Ohm R.A."/>
            <person name="Grigoriev I.V."/>
            <person name="Pringle A."/>
        </authorList>
    </citation>
    <scope>NUCLEOTIDE SEQUENCE [LARGE SCALE GENOMIC DNA]</scope>
    <source>
        <strain evidence="2 3">SKay4041</strain>
    </source>
</reference>
<evidence type="ECO:0000259" key="1">
    <source>
        <dbReference type="Pfam" id="PF09820"/>
    </source>
</evidence>
<accession>A0A2A9NDI4</accession>
<dbReference type="OrthoDB" id="5380555at2759"/>
<dbReference type="PANTHER" id="PTHR34825">
    <property type="entry name" value="CONSERVED PROTEIN, WITH A WEAK D-GALACTARATE DEHYDRATASE/ALTRONATE HYDROLASE DOMAIN"/>
    <property type="match status" value="1"/>
</dbReference>
<dbReference type="AlphaFoldDB" id="A0A2A9NDI4"/>
<dbReference type="EMBL" id="KZ302292">
    <property type="protein sequence ID" value="PFH45780.1"/>
    <property type="molecule type" value="Genomic_DNA"/>
</dbReference>
<evidence type="ECO:0000313" key="2">
    <source>
        <dbReference type="EMBL" id="PFH45780.1"/>
    </source>
</evidence>
<feature type="domain" description="AAA-ATPase-like" evidence="1">
    <location>
        <begin position="183"/>
        <end position="384"/>
    </location>
</feature>
<evidence type="ECO:0000313" key="3">
    <source>
        <dbReference type="Proteomes" id="UP000242287"/>
    </source>
</evidence>
<organism evidence="2 3">
    <name type="scientific">Amanita thiersii Skay4041</name>
    <dbReference type="NCBI Taxonomy" id="703135"/>
    <lineage>
        <taxon>Eukaryota</taxon>
        <taxon>Fungi</taxon>
        <taxon>Dikarya</taxon>
        <taxon>Basidiomycota</taxon>
        <taxon>Agaricomycotina</taxon>
        <taxon>Agaricomycetes</taxon>
        <taxon>Agaricomycetidae</taxon>
        <taxon>Agaricales</taxon>
        <taxon>Pluteineae</taxon>
        <taxon>Amanitaceae</taxon>
        <taxon>Amanita</taxon>
    </lineage>
</organism>
<keyword evidence="3" id="KW-1185">Reference proteome</keyword>
<dbReference type="Proteomes" id="UP000242287">
    <property type="component" value="Unassembled WGS sequence"/>
</dbReference>
<gene>
    <name evidence="2" type="ORF">AMATHDRAFT_71098</name>
</gene>
<dbReference type="Pfam" id="PF09820">
    <property type="entry name" value="AAA-ATPase_like"/>
    <property type="match status" value="1"/>
</dbReference>
<dbReference type="InterPro" id="IPR018631">
    <property type="entry name" value="AAA-ATPase-like_dom"/>
</dbReference>
<protein>
    <recommendedName>
        <fullName evidence="1">AAA-ATPase-like domain-containing protein</fullName>
    </recommendedName>
</protein>